<feature type="transmembrane region" description="Helical" evidence="8">
    <location>
        <begin position="12"/>
        <end position="32"/>
    </location>
</feature>
<comment type="caution">
    <text evidence="9">The sequence shown here is derived from an EMBL/GenBank/DDBJ whole genome shotgun (WGS) entry which is preliminary data.</text>
</comment>
<keyword evidence="5 8" id="KW-0812">Transmembrane</keyword>
<proteinExistence type="inferred from homology"/>
<comment type="similarity">
    <text evidence="2">Belongs to the autoinducer-2 exporter (AI-2E) (TC 2.A.86) family.</text>
</comment>
<feature type="transmembrane region" description="Helical" evidence="8">
    <location>
        <begin position="272"/>
        <end position="292"/>
    </location>
</feature>
<gene>
    <name evidence="9" type="ORF">GCM10011409_10780</name>
</gene>
<evidence type="ECO:0000256" key="7">
    <source>
        <dbReference type="ARBA" id="ARBA00023136"/>
    </source>
</evidence>
<evidence type="ECO:0000256" key="8">
    <source>
        <dbReference type="SAM" id="Phobius"/>
    </source>
</evidence>
<evidence type="ECO:0000256" key="5">
    <source>
        <dbReference type="ARBA" id="ARBA00022692"/>
    </source>
</evidence>
<comment type="subcellular location">
    <subcellularLocation>
        <location evidence="1">Cell membrane</location>
        <topology evidence="1">Multi-pass membrane protein</topology>
    </subcellularLocation>
</comment>
<evidence type="ECO:0000256" key="2">
    <source>
        <dbReference type="ARBA" id="ARBA00009773"/>
    </source>
</evidence>
<dbReference type="GO" id="GO:0055085">
    <property type="term" value="P:transmembrane transport"/>
    <property type="evidence" value="ECO:0007669"/>
    <property type="project" value="TreeGrafter"/>
</dbReference>
<evidence type="ECO:0000256" key="4">
    <source>
        <dbReference type="ARBA" id="ARBA00022475"/>
    </source>
</evidence>
<dbReference type="EMBL" id="BMJD01000005">
    <property type="protein sequence ID" value="GGB35138.1"/>
    <property type="molecule type" value="Genomic_DNA"/>
</dbReference>
<reference evidence="9" key="2">
    <citation type="submission" date="2020-09" db="EMBL/GenBank/DDBJ databases">
        <authorList>
            <person name="Sun Q."/>
            <person name="Zhou Y."/>
        </authorList>
    </citation>
    <scope>NUCLEOTIDE SEQUENCE</scope>
    <source>
        <strain evidence="9">CGMCC 1.15454</strain>
    </source>
</reference>
<feature type="transmembrane region" description="Helical" evidence="8">
    <location>
        <begin position="72"/>
        <end position="93"/>
    </location>
</feature>
<keyword evidence="4" id="KW-1003">Cell membrane</keyword>
<keyword evidence="10" id="KW-1185">Reference proteome</keyword>
<dbReference type="Proteomes" id="UP000621492">
    <property type="component" value="Unassembled WGS sequence"/>
</dbReference>
<feature type="transmembrane region" description="Helical" evidence="8">
    <location>
        <begin position="153"/>
        <end position="179"/>
    </location>
</feature>
<dbReference type="AlphaFoldDB" id="A0A9W5X4G9"/>
<dbReference type="PANTHER" id="PTHR21716:SF53">
    <property type="entry name" value="PERMEASE PERM-RELATED"/>
    <property type="match status" value="1"/>
</dbReference>
<evidence type="ECO:0000256" key="1">
    <source>
        <dbReference type="ARBA" id="ARBA00004651"/>
    </source>
</evidence>
<feature type="transmembrane region" description="Helical" evidence="8">
    <location>
        <begin position="38"/>
        <end position="60"/>
    </location>
</feature>
<name>A0A9W5X4G9_9BACI</name>
<feature type="transmembrane region" description="Helical" evidence="8">
    <location>
        <begin position="243"/>
        <end position="265"/>
    </location>
</feature>
<evidence type="ECO:0000256" key="3">
    <source>
        <dbReference type="ARBA" id="ARBA00022448"/>
    </source>
</evidence>
<feature type="transmembrane region" description="Helical" evidence="8">
    <location>
        <begin position="212"/>
        <end position="237"/>
    </location>
</feature>
<reference evidence="9" key="1">
    <citation type="journal article" date="2014" name="Int. J. Syst. Evol. Microbiol.">
        <title>Complete genome sequence of Corynebacterium casei LMG S-19264T (=DSM 44701T), isolated from a smear-ripened cheese.</title>
        <authorList>
            <consortium name="US DOE Joint Genome Institute (JGI-PGF)"/>
            <person name="Walter F."/>
            <person name="Albersmeier A."/>
            <person name="Kalinowski J."/>
            <person name="Ruckert C."/>
        </authorList>
    </citation>
    <scope>NUCLEOTIDE SEQUENCE</scope>
    <source>
        <strain evidence="9">CGMCC 1.15454</strain>
    </source>
</reference>
<sequence length="362" mass="40867">MFVYSKRWFQTLVVFILVFLLILLISATDFLFDPIFKYLAAVALPVVGAGVLFYITRPVVHFLEKYRVHRVLAIFIVFILLILIIYLIINYIAPIAQKQFTNLINNVPEMVEGAQNLITLWQSNQDMIPADMNQAINHVTSNLQSYIEGAMSFLFGFISQLIGFVFSLVLVPFFLFFMLKDGDKFVPFVTKIFNKKKAANIRSLLHKIDETLASYILGQLFVSLCIGILLFIGYLIIHLKYALTLALFGMIMCVIPFIGPFISVVPAMIVGFFQDPMMAVWVAIVMIVAQQLEGNLISPNIMGRALKLHPLTIITLILAAGSIAGFLGILFAVPFYAVVKTIIVHFYRTYQDSKDNKEDALI</sequence>
<dbReference type="Pfam" id="PF01594">
    <property type="entry name" value="AI-2E_transport"/>
    <property type="match status" value="1"/>
</dbReference>
<keyword evidence="3" id="KW-0813">Transport</keyword>
<keyword evidence="7 8" id="KW-0472">Membrane</keyword>
<keyword evidence="6 8" id="KW-1133">Transmembrane helix</keyword>
<dbReference type="RefSeq" id="WP_250889651.1">
    <property type="nucleotide sequence ID" value="NZ_BMJD01000005.1"/>
</dbReference>
<organism evidence="9 10">
    <name type="scientific">Lentibacillus populi</name>
    <dbReference type="NCBI Taxonomy" id="1827502"/>
    <lineage>
        <taxon>Bacteria</taxon>
        <taxon>Bacillati</taxon>
        <taxon>Bacillota</taxon>
        <taxon>Bacilli</taxon>
        <taxon>Bacillales</taxon>
        <taxon>Bacillaceae</taxon>
        <taxon>Lentibacillus</taxon>
    </lineage>
</organism>
<protein>
    <submittedName>
        <fullName evidence="9">AI-2E family transporter</fullName>
    </submittedName>
</protein>
<dbReference type="PANTHER" id="PTHR21716">
    <property type="entry name" value="TRANSMEMBRANE PROTEIN"/>
    <property type="match status" value="1"/>
</dbReference>
<accession>A0A9W5X4G9</accession>
<dbReference type="InterPro" id="IPR002549">
    <property type="entry name" value="AI-2E-like"/>
</dbReference>
<dbReference type="GO" id="GO:0005886">
    <property type="term" value="C:plasma membrane"/>
    <property type="evidence" value="ECO:0007669"/>
    <property type="project" value="UniProtKB-SubCell"/>
</dbReference>
<feature type="transmembrane region" description="Helical" evidence="8">
    <location>
        <begin position="312"/>
        <end position="339"/>
    </location>
</feature>
<evidence type="ECO:0000256" key="6">
    <source>
        <dbReference type="ARBA" id="ARBA00022989"/>
    </source>
</evidence>
<evidence type="ECO:0000313" key="9">
    <source>
        <dbReference type="EMBL" id="GGB35138.1"/>
    </source>
</evidence>
<evidence type="ECO:0000313" key="10">
    <source>
        <dbReference type="Proteomes" id="UP000621492"/>
    </source>
</evidence>